<keyword evidence="2" id="KW-1133">Transmembrane helix</keyword>
<feature type="region of interest" description="Disordered" evidence="1">
    <location>
        <begin position="78"/>
        <end position="124"/>
    </location>
</feature>
<feature type="compositionally biased region" description="Low complexity" evidence="1">
    <location>
        <begin position="109"/>
        <end position="124"/>
    </location>
</feature>
<evidence type="ECO:0000313" key="3">
    <source>
        <dbReference type="EMBL" id="CAG9294495.1"/>
    </source>
</evidence>
<organism evidence="3">
    <name type="scientific">Phaeodactylum tricornutum</name>
    <name type="common">Diatom</name>
    <dbReference type="NCBI Taxonomy" id="2850"/>
    <lineage>
        <taxon>Eukaryota</taxon>
        <taxon>Sar</taxon>
        <taxon>Stramenopiles</taxon>
        <taxon>Ochrophyta</taxon>
        <taxon>Bacillariophyta</taxon>
        <taxon>Bacillariophyceae</taxon>
        <taxon>Bacillariophycidae</taxon>
        <taxon>Naviculales</taxon>
        <taxon>Phaeodactylaceae</taxon>
        <taxon>Phaeodactylum</taxon>
    </lineage>
</organism>
<feature type="transmembrane region" description="Helical" evidence="2">
    <location>
        <begin position="48"/>
        <end position="69"/>
    </location>
</feature>
<accession>A0A8J9SIB7</accession>
<gene>
    <name evidence="3" type="ORF">PTTT1_LOCUS54867</name>
</gene>
<dbReference type="EMBL" id="OU594950">
    <property type="protein sequence ID" value="CAG9294495.1"/>
    <property type="molecule type" value="Genomic_DNA"/>
</dbReference>
<keyword evidence="2" id="KW-0812">Transmembrane</keyword>
<dbReference type="Proteomes" id="UP000836788">
    <property type="component" value="Chromosome 9"/>
</dbReference>
<reference evidence="3" key="1">
    <citation type="submission" date="2022-02" db="EMBL/GenBank/DDBJ databases">
        <authorList>
            <person name="Giguere J D."/>
        </authorList>
    </citation>
    <scope>NUCLEOTIDE SEQUENCE</scope>
    <source>
        <strain evidence="3">CCAP 1055/1</strain>
    </source>
</reference>
<proteinExistence type="predicted"/>
<name>A0A8J9SIB7_PHATR</name>
<evidence type="ECO:0000256" key="1">
    <source>
        <dbReference type="SAM" id="MobiDB-lite"/>
    </source>
</evidence>
<sequence>MSSDKPADYGALADTEASEADESFDVSNTYYLKDTSTNLTFKQRLRKLTLVASPLLVAGLIMFLFALFLRGALNSGSSAEHAGGTTVHSTSFSDTTDSSRSDTVPRGLPPSRSSKPTSASTSSRDAPSIGACSAHLACAALVGDCCPTKGGITLECCHA</sequence>
<evidence type="ECO:0000256" key="2">
    <source>
        <dbReference type="SAM" id="Phobius"/>
    </source>
</evidence>
<protein>
    <submittedName>
        <fullName evidence="3">Uncharacterized protein</fullName>
    </submittedName>
</protein>
<feature type="compositionally biased region" description="Low complexity" evidence="1">
    <location>
        <begin position="85"/>
        <end position="102"/>
    </location>
</feature>
<keyword evidence="2" id="KW-0472">Membrane</keyword>
<dbReference type="AlphaFoldDB" id="A0A8J9SIB7"/>